<name>A0A344J8I1_9GAMM</name>
<protein>
    <submittedName>
        <fullName evidence="1">Uncharacterized protein</fullName>
    </submittedName>
</protein>
<evidence type="ECO:0000313" key="1">
    <source>
        <dbReference type="EMBL" id="AXA85341.1"/>
    </source>
</evidence>
<sequence>MAQFYRRIAQCGDAQPADLRAFPASAWAEADVGAHAHQTRGHRHVAQLLVEAEAEAASTH</sequence>
<dbReference type="KEGG" id="lue:DCD74_12290"/>
<proteinExistence type="predicted"/>
<gene>
    <name evidence="1" type="ORF">DCD74_12290</name>
</gene>
<reference evidence="2" key="1">
    <citation type="submission" date="2018-05" db="EMBL/GenBank/DDBJ databases">
        <title>Luteimonas pekinense sp. nov., isolated from human Meibomian gland secretions, Beijing, China.</title>
        <authorList>
            <person name="Wen T."/>
            <person name="Bai H."/>
            <person name="Lv H."/>
        </authorList>
    </citation>
    <scope>NUCLEOTIDE SEQUENCE [LARGE SCALE GENOMIC DNA]</scope>
    <source>
        <strain evidence="2">83-4</strain>
    </source>
</reference>
<dbReference type="RefSeq" id="WP_112927546.1">
    <property type="nucleotide sequence ID" value="NZ_CP029556.1"/>
</dbReference>
<evidence type="ECO:0000313" key="2">
    <source>
        <dbReference type="Proteomes" id="UP000251842"/>
    </source>
</evidence>
<organism evidence="1 2">
    <name type="scientific">Solilutibacter oculi</name>
    <dbReference type="NCBI Taxonomy" id="2698682"/>
    <lineage>
        <taxon>Bacteria</taxon>
        <taxon>Pseudomonadati</taxon>
        <taxon>Pseudomonadota</taxon>
        <taxon>Gammaproteobacteria</taxon>
        <taxon>Lysobacterales</taxon>
        <taxon>Lysobacteraceae</taxon>
        <taxon>Solilutibacter</taxon>
    </lineage>
</organism>
<dbReference type="AlphaFoldDB" id="A0A344J8I1"/>
<dbReference type="Proteomes" id="UP000251842">
    <property type="component" value="Chromosome"/>
</dbReference>
<keyword evidence="2" id="KW-1185">Reference proteome</keyword>
<accession>A0A344J8I1</accession>
<dbReference type="EMBL" id="CP029556">
    <property type="protein sequence ID" value="AXA85341.1"/>
    <property type="molecule type" value="Genomic_DNA"/>
</dbReference>